<comment type="caution">
    <text evidence="1">The sequence shown here is derived from an EMBL/GenBank/DDBJ whole genome shotgun (WGS) entry which is preliminary data.</text>
</comment>
<dbReference type="EMBL" id="RWGY01000146">
    <property type="protein sequence ID" value="TVU03764.1"/>
    <property type="molecule type" value="Genomic_DNA"/>
</dbReference>
<organism evidence="1 2">
    <name type="scientific">Eragrostis curvula</name>
    <name type="common">weeping love grass</name>
    <dbReference type="NCBI Taxonomy" id="38414"/>
    <lineage>
        <taxon>Eukaryota</taxon>
        <taxon>Viridiplantae</taxon>
        <taxon>Streptophyta</taxon>
        <taxon>Embryophyta</taxon>
        <taxon>Tracheophyta</taxon>
        <taxon>Spermatophyta</taxon>
        <taxon>Magnoliopsida</taxon>
        <taxon>Liliopsida</taxon>
        <taxon>Poales</taxon>
        <taxon>Poaceae</taxon>
        <taxon>PACMAD clade</taxon>
        <taxon>Chloridoideae</taxon>
        <taxon>Eragrostideae</taxon>
        <taxon>Eragrostidinae</taxon>
        <taxon>Eragrostis</taxon>
    </lineage>
</organism>
<protein>
    <submittedName>
        <fullName evidence="1">Uncharacterized protein</fullName>
    </submittedName>
</protein>
<sequence length="89" mass="10177">MDEVEQILSKEQIEEFREAFSLFDKDGDAPVFWHTVIGFGSRILVNNLLAGNDVQGGNLFISYKFTSTKILLNLKKDLRVDIIERMGLQ</sequence>
<dbReference type="AlphaFoldDB" id="A0A5J9SXS1"/>
<gene>
    <name evidence="1" type="ORF">EJB05_50702</name>
</gene>
<name>A0A5J9SXS1_9POAL</name>
<dbReference type="InterPro" id="IPR011992">
    <property type="entry name" value="EF-hand-dom_pair"/>
</dbReference>
<evidence type="ECO:0000313" key="1">
    <source>
        <dbReference type="EMBL" id="TVU03764.1"/>
    </source>
</evidence>
<dbReference type="Proteomes" id="UP000324897">
    <property type="component" value="Unassembled WGS sequence"/>
</dbReference>
<reference evidence="1 2" key="1">
    <citation type="journal article" date="2019" name="Sci. Rep.">
        <title>A high-quality genome of Eragrostis curvula grass provides insights into Poaceae evolution and supports new strategies to enhance forage quality.</title>
        <authorList>
            <person name="Carballo J."/>
            <person name="Santos B.A.C.M."/>
            <person name="Zappacosta D."/>
            <person name="Garbus I."/>
            <person name="Selva J.P."/>
            <person name="Gallo C.A."/>
            <person name="Diaz A."/>
            <person name="Albertini E."/>
            <person name="Caccamo M."/>
            <person name="Echenique V."/>
        </authorList>
    </citation>
    <scope>NUCLEOTIDE SEQUENCE [LARGE SCALE GENOMIC DNA]</scope>
    <source>
        <strain evidence="2">cv. Victoria</strain>
        <tissue evidence="1">Leaf</tissue>
    </source>
</reference>
<dbReference type="OrthoDB" id="10543043at2759"/>
<dbReference type="Gene3D" id="1.10.238.10">
    <property type="entry name" value="EF-hand"/>
    <property type="match status" value="1"/>
</dbReference>
<dbReference type="Gramene" id="TVU03764">
    <property type="protein sequence ID" value="TVU03764"/>
    <property type="gene ID" value="EJB05_50702"/>
</dbReference>
<evidence type="ECO:0000313" key="2">
    <source>
        <dbReference type="Proteomes" id="UP000324897"/>
    </source>
</evidence>
<dbReference type="SUPFAM" id="SSF47473">
    <property type="entry name" value="EF-hand"/>
    <property type="match status" value="1"/>
</dbReference>
<proteinExistence type="predicted"/>
<keyword evidence="2" id="KW-1185">Reference proteome</keyword>
<feature type="non-terminal residue" evidence="1">
    <location>
        <position position="89"/>
    </location>
</feature>
<accession>A0A5J9SXS1</accession>